<sequence length="367" mass="41411">MKRLTDGCGMLEHAIGRIPRRNEGYTTDDNSRALWACIAWIPRVPDDERREWEALADIYTSFLLWAQNRDGSFHNNFAYDRQKEMETPSDDCFGRTFWAAAALWSSGLPDSIRIAAEHMLSAAAARTEQLSFPRGWAYTLAAYAKLLASDARPLLEDKPEFAKRLQFKQRFDLLEGNLLQSYEQSSRKGWRWFEPMMSYGNGVLPWSLWLAAQAGSRPESLAVARESLDFLTERMTAPGGWIRPIGNDGWAGPDHSSIWDQQPLEVMKLALAASEAYRVQRLERDADTVHRCREWFFGANDCGVPMADPSDGSCCDGLTPDGPNQNRGAESTLAYVLTEAIYAEVAELKQLERGTGRASEDRRTVLK</sequence>
<dbReference type="OrthoDB" id="9795873at2"/>
<dbReference type="InterPro" id="IPR008928">
    <property type="entry name" value="6-hairpin_glycosidase_sf"/>
</dbReference>
<dbReference type="Proteomes" id="UP000029507">
    <property type="component" value="Chromosome"/>
</dbReference>
<name>A0A089LUF4_9BACL</name>
<reference evidence="1 2" key="1">
    <citation type="submission" date="2014-08" db="EMBL/GenBank/DDBJ databases">
        <title>Comparative genomics of the Paenibacillus odorifer group.</title>
        <authorList>
            <person name="den Bakker H.C."/>
            <person name="Tsai Y.-C."/>
            <person name="Martin N."/>
            <person name="Korlach J."/>
            <person name="Wiedmann M."/>
        </authorList>
    </citation>
    <scope>NUCLEOTIDE SEQUENCE [LARGE SCALE GENOMIC DNA]</scope>
    <source>
        <strain evidence="1 2">DSM 14472</strain>
    </source>
</reference>
<dbReference type="SUPFAM" id="SSF48208">
    <property type="entry name" value="Six-hairpin glycosidases"/>
    <property type="match status" value="1"/>
</dbReference>
<accession>A0A089LUF4</accession>
<dbReference type="AlphaFoldDB" id="A0A089LUF4"/>
<evidence type="ECO:0000313" key="2">
    <source>
        <dbReference type="Proteomes" id="UP000029507"/>
    </source>
</evidence>
<proteinExistence type="predicted"/>
<evidence type="ECO:0000313" key="1">
    <source>
        <dbReference type="EMBL" id="AIQ64527.1"/>
    </source>
</evidence>
<dbReference type="KEGG" id="pste:PSTEL_16915"/>
<organism evidence="1 2">
    <name type="scientific">Paenibacillus stellifer</name>
    <dbReference type="NCBI Taxonomy" id="169760"/>
    <lineage>
        <taxon>Bacteria</taxon>
        <taxon>Bacillati</taxon>
        <taxon>Bacillota</taxon>
        <taxon>Bacilli</taxon>
        <taxon>Bacillales</taxon>
        <taxon>Paenibacillaceae</taxon>
        <taxon>Paenibacillus</taxon>
    </lineage>
</organism>
<gene>
    <name evidence="1" type="ORF">PSTEL_16915</name>
</gene>
<protein>
    <recommendedName>
        <fullName evidence="3">Glycosyl transferase</fullName>
    </recommendedName>
</protein>
<evidence type="ECO:0008006" key="3">
    <source>
        <dbReference type="Google" id="ProtNLM"/>
    </source>
</evidence>
<dbReference type="HOGENOM" id="CLU_771237_0_0_9"/>
<keyword evidence="2" id="KW-1185">Reference proteome</keyword>
<dbReference type="GO" id="GO:0005975">
    <property type="term" value="P:carbohydrate metabolic process"/>
    <property type="evidence" value="ECO:0007669"/>
    <property type="project" value="InterPro"/>
</dbReference>
<dbReference type="STRING" id="169760.PSTEL_16915"/>
<dbReference type="EMBL" id="CP009286">
    <property type="protein sequence ID" value="AIQ64527.1"/>
    <property type="molecule type" value="Genomic_DNA"/>
</dbReference>